<dbReference type="PANTHER" id="PTHR15367">
    <property type="entry name" value="DNA-DIRECTED RNA POLYMERASE III"/>
    <property type="match status" value="1"/>
</dbReference>
<evidence type="ECO:0000313" key="6">
    <source>
        <dbReference type="EMBL" id="CDW25736.1"/>
    </source>
</evidence>
<evidence type="ECO:0000313" key="7">
    <source>
        <dbReference type="Proteomes" id="UP000675881"/>
    </source>
</evidence>
<proteinExistence type="inferred from homology"/>
<dbReference type="EMBL" id="HG994587">
    <property type="protein sequence ID" value="CAF3017403.1"/>
    <property type="molecule type" value="Genomic_DNA"/>
</dbReference>
<evidence type="ECO:0000256" key="3">
    <source>
        <dbReference type="ARBA" id="ARBA00023242"/>
    </source>
</evidence>
<dbReference type="GO" id="GO:0005666">
    <property type="term" value="C:RNA polymerase III complex"/>
    <property type="evidence" value="ECO:0007669"/>
    <property type="project" value="TreeGrafter"/>
</dbReference>
<evidence type="ECO:0000256" key="4">
    <source>
        <dbReference type="SAM" id="MobiDB-lite"/>
    </source>
</evidence>
<keyword evidence="7" id="KW-1185">Reference proteome</keyword>
<feature type="compositionally biased region" description="Acidic residues" evidence="4">
    <location>
        <begin position="162"/>
        <end position="180"/>
    </location>
</feature>
<accession>A0A0K2TJP3</accession>
<comment type="subcellular location">
    <subcellularLocation>
        <location evidence="1">Nucleus</location>
    </subcellularLocation>
</comment>
<feature type="compositionally biased region" description="Acidic residues" evidence="4">
    <location>
        <begin position="113"/>
        <end position="124"/>
    </location>
</feature>
<feature type="region of interest" description="Disordered" evidence="4">
    <location>
        <begin position="83"/>
        <end position="180"/>
    </location>
</feature>
<feature type="compositionally biased region" description="Acidic residues" evidence="4">
    <location>
        <begin position="132"/>
        <end position="153"/>
    </location>
</feature>
<name>A0A0K2TJP3_LEPSM</name>
<evidence type="ECO:0000313" key="5">
    <source>
        <dbReference type="EMBL" id="CAF3017403.1"/>
    </source>
</evidence>
<gene>
    <name evidence="6" type="primary">polr3gla</name>
    <name evidence="5" type="ORF">LSAA_14405</name>
</gene>
<feature type="compositionally biased region" description="Basic residues" evidence="4">
    <location>
        <begin position="86"/>
        <end position="104"/>
    </location>
</feature>
<dbReference type="Pfam" id="PF11705">
    <property type="entry name" value="RNA_pol_3_Rpc31"/>
    <property type="match status" value="1"/>
</dbReference>
<dbReference type="PANTHER" id="PTHR15367:SF2">
    <property type="entry name" value="DNA-DIRECTED RNA POLYMERASE III SUBUNIT"/>
    <property type="match status" value="1"/>
</dbReference>
<evidence type="ECO:0000256" key="1">
    <source>
        <dbReference type="ARBA" id="ARBA00004123"/>
    </source>
</evidence>
<evidence type="ECO:0000256" key="2">
    <source>
        <dbReference type="ARBA" id="ARBA00008352"/>
    </source>
</evidence>
<reference evidence="6" key="1">
    <citation type="submission" date="2014-05" db="EMBL/GenBank/DDBJ databases">
        <authorList>
            <person name="Chronopoulou M."/>
        </authorList>
    </citation>
    <scope>NUCLEOTIDE SEQUENCE</scope>
    <source>
        <tissue evidence="6">Whole organism</tissue>
    </source>
</reference>
<sequence length="180" mass="20142">MSRGGRSTGLTFNAEATLGVGRDNIPTTVLTPPPKYPPLSGQPSPLVLSTDQEYMLAIGKEMMRSLRGFDSKDIVWSHIPNELKNVSKRKRSTNGNPRMKKVKKATLSLDALESMEEKDAEDPDEEKKKENEEEEEEDRGSGEDEDEELDEGTDYANNYFDNGEDYGNDDDDNLDEGGIY</sequence>
<protein>
    <submittedName>
        <fullName evidence="5">(salmon louse) hypothetical protein</fullName>
    </submittedName>
    <submittedName>
        <fullName evidence="6">Polymerase (RNA) III (DNA directed) polypeptide G like a [Danio rerio]</fullName>
    </submittedName>
</protein>
<dbReference type="InterPro" id="IPR024661">
    <property type="entry name" value="RNA_pol_III_Rpc31"/>
</dbReference>
<organism evidence="6">
    <name type="scientific">Lepeophtheirus salmonis</name>
    <name type="common">Salmon louse</name>
    <name type="synonym">Caligus salmonis</name>
    <dbReference type="NCBI Taxonomy" id="72036"/>
    <lineage>
        <taxon>Eukaryota</taxon>
        <taxon>Metazoa</taxon>
        <taxon>Ecdysozoa</taxon>
        <taxon>Arthropoda</taxon>
        <taxon>Crustacea</taxon>
        <taxon>Multicrustacea</taxon>
        <taxon>Hexanauplia</taxon>
        <taxon>Copepoda</taxon>
        <taxon>Siphonostomatoida</taxon>
        <taxon>Caligidae</taxon>
        <taxon>Lepeophtheirus</taxon>
    </lineage>
</organism>
<keyword evidence="3" id="KW-0539">Nucleus</keyword>
<feature type="region of interest" description="Disordered" evidence="4">
    <location>
        <begin position="23"/>
        <end position="44"/>
    </location>
</feature>
<dbReference type="EMBL" id="HACA01008375">
    <property type="protein sequence ID" value="CDW25736.1"/>
    <property type="molecule type" value="Transcribed_RNA"/>
</dbReference>
<dbReference type="AlphaFoldDB" id="A0A0K2TJP3"/>
<dbReference type="Proteomes" id="UP000675881">
    <property type="component" value="Chromosome 8"/>
</dbReference>
<dbReference type="GO" id="GO:0006383">
    <property type="term" value="P:transcription by RNA polymerase III"/>
    <property type="evidence" value="ECO:0007669"/>
    <property type="project" value="InterPro"/>
</dbReference>
<comment type="similarity">
    <text evidence="2">Belongs to the eukaryotic RPC7 RNA polymerase subunit family.</text>
</comment>
<reference evidence="5" key="2">
    <citation type="submission" date="2021-02" db="EMBL/GenBank/DDBJ databases">
        <authorList>
            <person name="Bekaert M."/>
        </authorList>
    </citation>
    <scope>NUCLEOTIDE SEQUENCE</scope>
    <source>
        <strain evidence="5">IoA-00</strain>
    </source>
</reference>